<name>A0A4P7NHP8_PYROR</name>
<reference evidence="1 2" key="1">
    <citation type="journal article" date="2019" name="Mol. Biol. Evol.">
        <title>Blast fungal genomes show frequent chromosomal changes, gene gains and losses, and effector gene turnover.</title>
        <authorList>
            <person name="Gomez Luciano L.B."/>
            <person name="Jason Tsai I."/>
            <person name="Chuma I."/>
            <person name="Tosa Y."/>
            <person name="Chen Y.H."/>
            <person name="Li J.Y."/>
            <person name="Li M.Y."/>
            <person name="Jade Lu M.Y."/>
            <person name="Nakayashiki H."/>
            <person name="Li W.H."/>
        </authorList>
    </citation>
    <scope>NUCLEOTIDE SEQUENCE [LARGE SCALE GENOMIC DNA]</scope>
    <source>
        <strain evidence="1">MZ5-1-6</strain>
    </source>
</reference>
<proteinExistence type="predicted"/>
<gene>
    <name evidence="1" type="ORF">PoMZ_08442</name>
</gene>
<protein>
    <submittedName>
        <fullName evidence="1">Uncharacterized protein</fullName>
    </submittedName>
</protein>
<dbReference type="Proteomes" id="UP000294847">
    <property type="component" value="Chromosome 4"/>
</dbReference>
<dbReference type="EMBL" id="CP034207">
    <property type="protein sequence ID" value="QBZ61493.1"/>
    <property type="molecule type" value="Genomic_DNA"/>
</dbReference>
<evidence type="ECO:0000313" key="1">
    <source>
        <dbReference type="EMBL" id="QBZ61493.1"/>
    </source>
</evidence>
<evidence type="ECO:0000313" key="2">
    <source>
        <dbReference type="Proteomes" id="UP000294847"/>
    </source>
</evidence>
<dbReference type="AlphaFoldDB" id="A0A4P7NHP8"/>
<accession>A0A4P7NHP8</accession>
<organism evidence="1 2">
    <name type="scientific">Pyricularia oryzae</name>
    <name type="common">Rice blast fungus</name>
    <name type="synonym">Magnaporthe oryzae</name>
    <dbReference type="NCBI Taxonomy" id="318829"/>
    <lineage>
        <taxon>Eukaryota</taxon>
        <taxon>Fungi</taxon>
        <taxon>Dikarya</taxon>
        <taxon>Ascomycota</taxon>
        <taxon>Pezizomycotina</taxon>
        <taxon>Sordariomycetes</taxon>
        <taxon>Sordariomycetidae</taxon>
        <taxon>Magnaporthales</taxon>
        <taxon>Pyriculariaceae</taxon>
        <taxon>Pyricularia</taxon>
    </lineage>
</organism>
<sequence>MAGWGHIHTAPRTRNSLLQVTQTIRIGENLGLRQAVLILLVDVEAVIGFRAQQYTCDLVTVVDHLSLLAVARDDLLDAHGLFQNFEPEVAQGHRPRRLRDVVNRTLEEAVLLLPAKGQLDDGAVRLEGSPQEQQGRQVDLGPSDV</sequence>